<evidence type="ECO:0000256" key="2">
    <source>
        <dbReference type="ARBA" id="ARBA00022729"/>
    </source>
</evidence>
<dbReference type="STRING" id="4615.A0A199V544"/>
<comment type="caution">
    <text evidence="7">The sequence shown here is derived from an EMBL/GenBank/DDBJ whole genome shotgun (WGS) entry which is preliminary data.</text>
</comment>
<keyword evidence="4" id="KW-1015">Disulfide bond</keyword>
<dbReference type="SUPFAM" id="SSF51445">
    <property type="entry name" value="(Trans)glycosidases"/>
    <property type="match status" value="1"/>
</dbReference>
<dbReference type="PANTHER" id="PTHR10353">
    <property type="entry name" value="GLYCOSYL HYDROLASE"/>
    <property type="match status" value="1"/>
</dbReference>
<dbReference type="Gene3D" id="3.20.20.80">
    <property type="entry name" value="Glycosidases"/>
    <property type="match status" value="1"/>
</dbReference>
<dbReference type="Proteomes" id="UP000092600">
    <property type="component" value="Unassembled WGS sequence"/>
</dbReference>
<dbReference type="PRINTS" id="PR00131">
    <property type="entry name" value="GLHYDRLASE1"/>
</dbReference>
<evidence type="ECO:0000256" key="3">
    <source>
        <dbReference type="ARBA" id="ARBA00022801"/>
    </source>
</evidence>
<name>A0A199V544_ANACO</name>
<evidence type="ECO:0000313" key="8">
    <source>
        <dbReference type="Proteomes" id="UP000092600"/>
    </source>
</evidence>
<dbReference type="GO" id="GO:0033907">
    <property type="term" value="F:beta-D-fucosidase activity"/>
    <property type="evidence" value="ECO:0007669"/>
    <property type="project" value="UniProtKB-ARBA"/>
</dbReference>
<reference evidence="7 8" key="1">
    <citation type="journal article" date="2016" name="DNA Res.">
        <title>The draft genome of MD-2 pineapple using hybrid error correction of long reads.</title>
        <authorList>
            <person name="Redwan R.M."/>
            <person name="Saidin A."/>
            <person name="Kumar S.V."/>
        </authorList>
    </citation>
    <scope>NUCLEOTIDE SEQUENCE [LARGE SCALE GENOMIC DNA]</scope>
    <source>
        <strain evidence="8">cv. MD2</strain>
        <tissue evidence="7">Leaf</tissue>
    </source>
</reference>
<dbReference type="GO" id="GO:0005975">
    <property type="term" value="P:carbohydrate metabolic process"/>
    <property type="evidence" value="ECO:0007669"/>
    <property type="project" value="InterPro"/>
</dbReference>
<evidence type="ECO:0000256" key="6">
    <source>
        <dbReference type="SAM" id="SignalP"/>
    </source>
</evidence>
<dbReference type="InterPro" id="IPR017853">
    <property type="entry name" value="GH"/>
</dbReference>
<dbReference type="InterPro" id="IPR001360">
    <property type="entry name" value="Glyco_hydro_1"/>
</dbReference>
<feature type="chain" id="PRO_5008508229" evidence="6">
    <location>
        <begin position="23"/>
        <end position="559"/>
    </location>
</feature>
<dbReference type="FunFam" id="3.20.20.80:FF:000020">
    <property type="entry name" value="Beta-glucosidase 12"/>
    <property type="match status" value="1"/>
</dbReference>
<keyword evidence="3" id="KW-0378">Hydrolase</keyword>
<accession>A0A199V544</accession>
<dbReference type="PROSITE" id="PS00653">
    <property type="entry name" value="GLYCOSYL_HYDROL_F1_2"/>
    <property type="match status" value="1"/>
</dbReference>
<proteinExistence type="inferred from homology"/>
<gene>
    <name evidence="7" type="ORF">ACMD2_12467</name>
</gene>
<dbReference type="Pfam" id="PF00232">
    <property type="entry name" value="Glyco_hydro_1"/>
    <property type="match status" value="1"/>
</dbReference>
<dbReference type="PANTHER" id="PTHR10353:SF290">
    <property type="entry name" value="4-HYDROXY-7-METHOXY-3-OXO-3,4-DIHYDRO-2H-1,4-BENZOXAZIN-2-YL GLUCOSIDEBETA-D-GLUCOSIDASE"/>
    <property type="match status" value="1"/>
</dbReference>
<evidence type="ECO:0000256" key="5">
    <source>
        <dbReference type="RuleBase" id="RU003690"/>
    </source>
</evidence>
<dbReference type="EMBL" id="LSRQ01003232">
    <property type="protein sequence ID" value="OAY72113.1"/>
    <property type="molecule type" value="Genomic_DNA"/>
</dbReference>
<keyword evidence="2 6" id="KW-0732">Signal</keyword>
<dbReference type="GO" id="GO:0004565">
    <property type="term" value="F:beta-galactosidase activity"/>
    <property type="evidence" value="ECO:0007669"/>
    <property type="project" value="UniProtKB-ARBA"/>
</dbReference>
<dbReference type="AlphaFoldDB" id="A0A199V544"/>
<evidence type="ECO:0000256" key="4">
    <source>
        <dbReference type="ARBA" id="ARBA00023157"/>
    </source>
</evidence>
<dbReference type="InterPro" id="IPR033132">
    <property type="entry name" value="GH_1_N_CS"/>
</dbReference>
<organism evidence="7 8">
    <name type="scientific">Ananas comosus</name>
    <name type="common">Pineapple</name>
    <name type="synonym">Ananas ananas</name>
    <dbReference type="NCBI Taxonomy" id="4615"/>
    <lineage>
        <taxon>Eukaryota</taxon>
        <taxon>Viridiplantae</taxon>
        <taxon>Streptophyta</taxon>
        <taxon>Embryophyta</taxon>
        <taxon>Tracheophyta</taxon>
        <taxon>Spermatophyta</taxon>
        <taxon>Magnoliopsida</taxon>
        <taxon>Liliopsida</taxon>
        <taxon>Poales</taxon>
        <taxon>Bromeliaceae</taxon>
        <taxon>Bromelioideae</taxon>
        <taxon>Ananas</taxon>
    </lineage>
</organism>
<feature type="signal peptide" evidence="6">
    <location>
        <begin position="1"/>
        <end position="22"/>
    </location>
</feature>
<sequence length="559" mass="63624">MMRVMVFLVLLLLSVMIMVGNGEQNGPALLSRDDFPSNFIFGSGTSAYQVEGAAAEDGRSPSVWDTFAHAGYVQGTGDTASDEYHKYKEDVKLMKETGLDAYRFSISWSRLIPDGRGRVNPKALEYYNNLVNELLNHGIKPHVTLFHYDLPQVLEDEYEGWLSPKIVDDFTAYADVCFREFGDRVSHWTTLNEPNVLALLGYDLGFAPPKRCSHPFGNCSRGNSPTEPYIVMHHCLLAHSSAVSLYARKYKAKQQGFIGINVFVYHLIPLTNSTNDIIATRRAQDFYVGWLIEPLYRGDYPKTMRKMVGSKLPKFSRSQSEQLTGSYDFISLNYYAAMYVKDDPHDIPASQRDFRADMFAVVTGTVSNSPTDPPMLSVTFLIKQGYTLLCYLLLELRFYIFIVLSLIYDALAADNGLTKSDTLFPVLPSGLRGVLEYFKQSYGNPPIYIHENGFAMPQNGSLYDVRRVKYISDHLENLLIALRNGSNTLGYFTWSFIDAYELLYGYEYSYGLYYVDFGDEDRKRYPRFSARWYSSFLRGRNHTNLMNSSPNLTPFVSTT</sequence>
<comment type="similarity">
    <text evidence="1 5">Belongs to the glycosyl hydrolase 1 family.</text>
</comment>
<protein>
    <submittedName>
        <fullName evidence="7">Beta-glucosidase 11</fullName>
    </submittedName>
</protein>
<evidence type="ECO:0000256" key="1">
    <source>
        <dbReference type="ARBA" id="ARBA00010838"/>
    </source>
</evidence>
<evidence type="ECO:0000313" key="7">
    <source>
        <dbReference type="EMBL" id="OAY72113.1"/>
    </source>
</evidence>
<dbReference type="GO" id="GO:0008422">
    <property type="term" value="F:beta-glucosidase activity"/>
    <property type="evidence" value="ECO:0007669"/>
    <property type="project" value="UniProtKB-ARBA"/>
</dbReference>